<name>A0A8H3G2N3_9LECA</name>
<gene>
    <name evidence="2" type="ORF">ALECFALPRED_006396</name>
</gene>
<feature type="compositionally biased region" description="Polar residues" evidence="1">
    <location>
        <begin position="69"/>
        <end position="95"/>
    </location>
</feature>
<dbReference type="EMBL" id="CAJPDR010000407">
    <property type="protein sequence ID" value="CAF9935449.1"/>
    <property type="molecule type" value="Genomic_DNA"/>
</dbReference>
<dbReference type="AlphaFoldDB" id="A0A8H3G2N3"/>
<sequence length="401" mass="44645">MPDLRLPKAAWDKPTGGITKRKRSDTNVDIATDTDSQVDRFERRNTDDDNDSIDLTPSHRIPEVLGSAATESTPSISTGGTSRLPNPLLETQSFQSPRSSRSPPYQEITSRQFRPPLSSTLSSAGLQTSKQSNLAPAHTSSKQISSAPGPRSSNLAISPSTRHDSRPGPEALSSETQQVDPVRKWDPKEWEAIEFDSDEENMSLAITMKLAYDLSLLKSFLEIYRKFNIHLGDMVSGPRHRGFLCLISSTVTRLESHTSRLRALRTEKQRGNPTPSTMEIIAEKIACRCHMRRKHLWDIMEEKVDMTNDVARATWVRKKKAVLGDVMGGLVGYLEELGEEDGWKEREVGEEVEGVRSDGQGGLEEGRVDPGRRKARWVSEVRDLNRFSSRGSRGGNFCSGA</sequence>
<evidence type="ECO:0000313" key="2">
    <source>
        <dbReference type="EMBL" id="CAF9935449.1"/>
    </source>
</evidence>
<proteinExistence type="predicted"/>
<comment type="caution">
    <text evidence="2">The sequence shown here is derived from an EMBL/GenBank/DDBJ whole genome shotgun (WGS) entry which is preliminary data.</text>
</comment>
<dbReference type="Proteomes" id="UP000664203">
    <property type="component" value="Unassembled WGS sequence"/>
</dbReference>
<feature type="compositionally biased region" description="Polar residues" evidence="1">
    <location>
        <begin position="107"/>
        <end position="160"/>
    </location>
</feature>
<feature type="region of interest" description="Disordered" evidence="1">
    <location>
        <begin position="351"/>
        <end position="371"/>
    </location>
</feature>
<protein>
    <submittedName>
        <fullName evidence="2">Uncharacterized protein</fullName>
    </submittedName>
</protein>
<keyword evidence="3" id="KW-1185">Reference proteome</keyword>
<feature type="compositionally biased region" description="Basic and acidic residues" evidence="1">
    <location>
        <begin position="37"/>
        <end position="47"/>
    </location>
</feature>
<evidence type="ECO:0000313" key="3">
    <source>
        <dbReference type="Proteomes" id="UP000664203"/>
    </source>
</evidence>
<evidence type="ECO:0000256" key="1">
    <source>
        <dbReference type="SAM" id="MobiDB-lite"/>
    </source>
</evidence>
<dbReference type="OrthoDB" id="5411568at2759"/>
<feature type="region of interest" description="Disordered" evidence="1">
    <location>
        <begin position="1"/>
        <end position="183"/>
    </location>
</feature>
<accession>A0A8H3G2N3</accession>
<organism evidence="2 3">
    <name type="scientific">Alectoria fallacina</name>
    <dbReference type="NCBI Taxonomy" id="1903189"/>
    <lineage>
        <taxon>Eukaryota</taxon>
        <taxon>Fungi</taxon>
        <taxon>Dikarya</taxon>
        <taxon>Ascomycota</taxon>
        <taxon>Pezizomycotina</taxon>
        <taxon>Lecanoromycetes</taxon>
        <taxon>OSLEUM clade</taxon>
        <taxon>Lecanoromycetidae</taxon>
        <taxon>Lecanorales</taxon>
        <taxon>Lecanorineae</taxon>
        <taxon>Parmeliaceae</taxon>
        <taxon>Alectoria</taxon>
    </lineage>
</organism>
<reference evidence="2" key="1">
    <citation type="submission" date="2021-03" db="EMBL/GenBank/DDBJ databases">
        <authorList>
            <person name="Tagirdzhanova G."/>
        </authorList>
    </citation>
    <scope>NUCLEOTIDE SEQUENCE</scope>
</reference>